<accession>A0ACC1MRN2</accession>
<protein>
    <submittedName>
        <fullName evidence="1">Uncharacterized protein</fullName>
    </submittedName>
</protein>
<organism evidence="1 2">
    <name type="scientific">Zarea fungicola</name>
    <dbReference type="NCBI Taxonomy" id="93591"/>
    <lineage>
        <taxon>Eukaryota</taxon>
        <taxon>Fungi</taxon>
        <taxon>Dikarya</taxon>
        <taxon>Ascomycota</taxon>
        <taxon>Pezizomycotina</taxon>
        <taxon>Sordariomycetes</taxon>
        <taxon>Hypocreomycetidae</taxon>
        <taxon>Hypocreales</taxon>
        <taxon>Cordycipitaceae</taxon>
        <taxon>Zarea</taxon>
    </lineage>
</organism>
<comment type="caution">
    <text evidence="1">The sequence shown here is derived from an EMBL/GenBank/DDBJ whole genome shotgun (WGS) entry which is preliminary data.</text>
</comment>
<proteinExistence type="predicted"/>
<evidence type="ECO:0000313" key="1">
    <source>
        <dbReference type="EMBL" id="KAJ2969373.1"/>
    </source>
</evidence>
<reference evidence="1" key="1">
    <citation type="submission" date="2022-08" db="EMBL/GenBank/DDBJ databases">
        <title>Genome Sequence of Lecanicillium fungicola.</title>
        <authorList>
            <person name="Buettner E."/>
        </authorList>
    </citation>
    <scope>NUCLEOTIDE SEQUENCE</scope>
    <source>
        <strain evidence="1">Babe33</strain>
    </source>
</reference>
<dbReference type="EMBL" id="JANJQO010001759">
    <property type="protein sequence ID" value="KAJ2969373.1"/>
    <property type="molecule type" value="Genomic_DNA"/>
</dbReference>
<name>A0ACC1MRN2_9HYPO</name>
<keyword evidence="2" id="KW-1185">Reference proteome</keyword>
<dbReference type="Proteomes" id="UP001143910">
    <property type="component" value="Unassembled WGS sequence"/>
</dbReference>
<evidence type="ECO:0000313" key="2">
    <source>
        <dbReference type="Proteomes" id="UP001143910"/>
    </source>
</evidence>
<gene>
    <name evidence="1" type="ORF">NQ176_g8697</name>
</gene>
<sequence>MNMKTITVVPESEELAYLAKRVAAARNIVALAGAGMSQAAGIPDFHSEGGRYETGNPFLQSALLTEEGKRKFMTVALNLRDDALKSQPTKTHQLFLQLQQDGRLLRLYTQNIDGLDAEVGLSTDVPTDMADTGTCIPLHGNIRMLKCRLCSAKYEWKSYEKEGAEVSLDTGIELSCQSCWGKCRARVAAGRRKIAIGQLYPDIICSDQPHPDAVEIQQLIDCDEDKADILIILGTSLKFSGPLKLAKQLADAVDSRGGLVVYVNRTEPPLCAAKFIKYWIETESTHRTAMHGKATHETATLEAATASEPSTGSNSGHVVKRGMMAATGEYTAIATNALCLPFGRQIMLGLLHNIYTATEQSQQPKAVVESKMARKLTVAPVAAPMRGVVGAGGWWDIQETEDAEGNAVPAEPFTNQPGWIGYLDMPGVGLEPAGAVESNPSQPVGSSVGKSEGSTEGSIVVMVDMVQLPVPRGTISVTAPNGIEAEERLIWAILFTHPVLSGPLGVLAEIVDEDGWPSPPPRLLWVLDTGTSLQLWHDIQQRPPIRDPVYKMIKNVIAHYENADGDVHYAVNWEGYLCPVWVPDDALPCHELISDYWRRTMECI</sequence>